<dbReference type="GO" id="GO:0019877">
    <property type="term" value="P:diaminopimelate biosynthetic process"/>
    <property type="evidence" value="ECO:0007669"/>
    <property type="project" value="UniProtKB-ARBA"/>
</dbReference>
<proteinExistence type="predicted"/>
<feature type="binding site" evidence="2">
    <location>
        <position position="170"/>
    </location>
    <ligand>
        <name>Mn(2+)</name>
        <dbReference type="ChEBI" id="CHEBI:29035"/>
        <label>2</label>
    </ligand>
</feature>
<reference evidence="4" key="1">
    <citation type="submission" date="2021-04" db="EMBL/GenBank/DDBJ databases">
        <authorList>
            <person name="Vanwijnsberghe S."/>
        </authorList>
    </citation>
    <scope>NUCLEOTIDE SEQUENCE</scope>
    <source>
        <strain evidence="4">LMG 31841</strain>
    </source>
</reference>
<keyword evidence="1 4" id="KW-0378">Hydrolase</keyword>
<dbReference type="Pfam" id="PF01546">
    <property type="entry name" value="Peptidase_M20"/>
    <property type="match status" value="1"/>
</dbReference>
<organism evidence="4 5">
    <name type="scientific">Paraburkholderia saeva</name>
    <dbReference type="NCBI Taxonomy" id="2777537"/>
    <lineage>
        <taxon>Bacteria</taxon>
        <taxon>Pseudomonadati</taxon>
        <taxon>Pseudomonadota</taxon>
        <taxon>Betaproteobacteria</taxon>
        <taxon>Burkholderiales</taxon>
        <taxon>Burkholderiaceae</taxon>
        <taxon>Paraburkholderia</taxon>
    </lineage>
</organism>
<evidence type="ECO:0000259" key="3">
    <source>
        <dbReference type="Pfam" id="PF07687"/>
    </source>
</evidence>
<keyword evidence="5" id="KW-1185">Reference proteome</keyword>
<dbReference type="AlphaFoldDB" id="A0A9N8X2H6"/>
<dbReference type="Gene3D" id="3.30.70.360">
    <property type="match status" value="1"/>
</dbReference>
<evidence type="ECO:0000313" key="5">
    <source>
        <dbReference type="Proteomes" id="UP000789704"/>
    </source>
</evidence>
<dbReference type="EC" id="3.5.1.32" evidence="4"/>
<evidence type="ECO:0000256" key="2">
    <source>
        <dbReference type="PIRSR" id="PIRSR005962-1"/>
    </source>
</evidence>
<dbReference type="InterPro" id="IPR011650">
    <property type="entry name" value="Peptidase_M20_dimer"/>
</dbReference>
<gene>
    <name evidence="4" type="primary">hipO_2</name>
    <name evidence="4" type="ORF">LMG31841_02051</name>
</gene>
<keyword evidence="2" id="KW-0464">Manganese</keyword>
<dbReference type="PANTHER" id="PTHR11014">
    <property type="entry name" value="PEPTIDASE M20 FAMILY MEMBER"/>
    <property type="match status" value="1"/>
</dbReference>
<evidence type="ECO:0000313" key="4">
    <source>
        <dbReference type="EMBL" id="CAG4895021.1"/>
    </source>
</evidence>
<name>A0A9N8X2H6_9BURK</name>
<comment type="cofactor">
    <cofactor evidence="2">
        <name>Mn(2+)</name>
        <dbReference type="ChEBI" id="CHEBI:29035"/>
    </cofactor>
    <text evidence="2">The Mn(2+) ion enhances activity.</text>
</comment>
<feature type="binding site" evidence="2">
    <location>
        <position position="368"/>
    </location>
    <ligand>
        <name>Mn(2+)</name>
        <dbReference type="ChEBI" id="CHEBI:29035"/>
        <label>2</label>
    </ligand>
</feature>
<comment type="caution">
    <text evidence="4">The sequence shown here is derived from an EMBL/GenBank/DDBJ whole genome shotgun (WGS) entry which is preliminary data.</text>
</comment>
<dbReference type="SUPFAM" id="SSF55031">
    <property type="entry name" value="Bacterial exopeptidase dimerisation domain"/>
    <property type="match status" value="1"/>
</dbReference>
<dbReference type="EMBL" id="CAJQZC010000003">
    <property type="protein sequence ID" value="CAG4895021.1"/>
    <property type="molecule type" value="Genomic_DNA"/>
</dbReference>
<feature type="binding site" evidence="2">
    <location>
        <position position="142"/>
    </location>
    <ligand>
        <name>Mn(2+)</name>
        <dbReference type="ChEBI" id="CHEBI:29035"/>
        <label>2</label>
    </ligand>
</feature>
<dbReference type="InterPro" id="IPR017439">
    <property type="entry name" value="Amidohydrolase"/>
</dbReference>
<dbReference type="InterPro" id="IPR002933">
    <property type="entry name" value="Peptidase_M20"/>
</dbReference>
<protein>
    <submittedName>
        <fullName evidence="4">Hippurate hydrolase</fullName>
        <ecNumber evidence="4">3.5.1.32</ecNumber>
    </submittedName>
</protein>
<dbReference type="Proteomes" id="UP000789704">
    <property type="component" value="Unassembled WGS sequence"/>
</dbReference>
<dbReference type="PANTHER" id="PTHR11014:SF63">
    <property type="entry name" value="METALLOPEPTIDASE, PUTATIVE (AFU_ORTHOLOGUE AFUA_6G09600)-RELATED"/>
    <property type="match status" value="1"/>
</dbReference>
<dbReference type="NCBIfam" id="TIGR01891">
    <property type="entry name" value="amidohydrolases"/>
    <property type="match status" value="1"/>
</dbReference>
<dbReference type="Pfam" id="PF07687">
    <property type="entry name" value="M20_dimer"/>
    <property type="match status" value="1"/>
</dbReference>
<dbReference type="PIRSF" id="PIRSF005962">
    <property type="entry name" value="Pept_M20D_amidohydro"/>
    <property type="match status" value="1"/>
</dbReference>
<dbReference type="SUPFAM" id="SSF53187">
    <property type="entry name" value="Zn-dependent exopeptidases"/>
    <property type="match status" value="1"/>
</dbReference>
<feature type="domain" description="Peptidase M20 dimerisation" evidence="3">
    <location>
        <begin position="195"/>
        <end position="288"/>
    </location>
</feature>
<dbReference type="CDD" id="cd05666">
    <property type="entry name" value="M20_Acy1-like"/>
    <property type="match status" value="1"/>
</dbReference>
<dbReference type="FunFam" id="3.30.70.360:FF:000001">
    <property type="entry name" value="N-acetyldiaminopimelate deacetylase"/>
    <property type="match status" value="1"/>
</dbReference>
<dbReference type="InterPro" id="IPR036264">
    <property type="entry name" value="Bact_exopeptidase_dim_dom"/>
</dbReference>
<sequence length="395" mass="42424">MNVARRFAEIDDLVPAADSLREIRHHIHHHPELAYEEVATAALVAEKLEAWGWQVTRGVGTTGVVGTMKLGEGTRSIGIRADMDALPIVEQTGLPYASGTHGKMHACGHDGHTTMLLGAAQHLAATRRFSGTVHLYFQPAEETGIDSGAQKMIDDGLFERFPCDAVFGLHNHPGAEPGKLLFRKGAFMAAGDKAIINIEGTGGHAARPHLAVDPIVIAASIVMALQTIVARNVDPSQPAVVTVGSMHSGIANNVIPATAKLELSVRSFSPAVRALLKQRITELAEGQAASYGGKASVEYIEGYPVVVNSDAETEFAIEVARELVGDDKVVAHTDLLMGSEDFAFMLQKRPGTFLRIGNGVGEDGCMVHNPHYDFNDFNLPVGAAFWTRLVERFLE</sequence>
<keyword evidence="2" id="KW-0479">Metal-binding</keyword>
<feature type="binding site" evidence="2">
    <location>
        <position position="109"/>
    </location>
    <ligand>
        <name>Mn(2+)</name>
        <dbReference type="ChEBI" id="CHEBI:29035"/>
        <label>2</label>
    </ligand>
</feature>
<dbReference type="Gene3D" id="3.40.630.10">
    <property type="entry name" value="Zn peptidases"/>
    <property type="match status" value="1"/>
</dbReference>
<dbReference type="GO" id="GO:0050118">
    <property type="term" value="F:N-acetyldiaminopimelate deacetylase activity"/>
    <property type="evidence" value="ECO:0007669"/>
    <property type="project" value="UniProtKB-ARBA"/>
</dbReference>
<accession>A0A9N8X2H6</accession>
<dbReference type="RefSeq" id="WP_228876087.1">
    <property type="nucleotide sequence ID" value="NZ_CAJQYX010000001.1"/>
</dbReference>
<dbReference type="GO" id="GO:0046872">
    <property type="term" value="F:metal ion binding"/>
    <property type="evidence" value="ECO:0007669"/>
    <property type="project" value="UniProtKB-KW"/>
</dbReference>
<dbReference type="GO" id="GO:0047980">
    <property type="term" value="F:hippurate hydrolase activity"/>
    <property type="evidence" value="ECO:0007669"/>
    <property type="project" value="UniProtKB-EC"/>
</dbReference>
<feature type="binding site" evidence="2">
    <location>
        <position position="107"/>
    </location>
    <ligand>
        <name>Mn(2+)</name>
        <dbReference type="ChEBI" id="CHEBI:29035"/>
        <label>2</label>
    </ligand>
</feature>
<evidence type="ECO:0000256" key="1">
    <source>
        <dbReference type="ARBA" id="ARBA00022801"/>
    </source>
</evidence>